<dbReference type="AlphaFoldDB" id="A0A934KIL9"/>
<name>A0A934KIL9_9BACT</name>
<keyword evidence="1" id="KW-0812">Transmembrane</keyword>
<gene>
    <name evidence="2" type="ORF">JF887_12000</name>
</gene>
<evidence type="ECO:0000313" key="3">
    <source>
        <dbReference type="Proteomes" id="UP000614410"/>
    </source>
</evidence>
<sequence length="47" mass="5322">MTATIHAMLADWDPGDAGWGDVIFVSIWAFASLLLAAYYCYRSFFTR</sequence>
<dbReference type="EMBL" id="JAEKNN010000057">
    <property type="protein sequence ID" value="MBJ7610136.1"/>
    <property type="molecule type" value="Genomic_DNA"/>
</dbReference>
<reference evidence="2 3" key="1">
    <citation type="submission" date="2020-10" db="EMBL/GenBank/DDBJ databases">
        <title>Ca. Dormibacterota MAGs.</title>
        <authorList>
            <person name="Montgomery K."/>
        </authorList>
    </citation>
    <scope>NUCLEOTIDE SEQUENCE [LARGE SCALE GENOMIC DNA]</scope>
    <source>
        <strain evidence="2">Mitchell_Peninsula_5</strain>
    </source>
</reference>
<organism evidence="2 3">
    <name type="scientific">Candidatus Amunia macphersoniae</name>
    <dbReference type="NCBI Taxonomy" id="3127014"/>
    <lineage>
        <taxon>Bacteria</taxon>
        <taxon>Bacillati</taxon>
        <taxon>Candidatus Dormiibacterota</taxon>
        <taxon>Candidatus Dormibacteria</taxon>
        <taxon>Candidatus Aeolococcales</taxon>
        <taxon>Candidatus Aeolococcaceae</taxon>
        <taxon>Candidatus Amunia</taxon>
    </lineage>
</organism>
<keyword evidence="1" id="KW-1133">Transmembrane helix</keyword>
<protein>
    <submittedName>
        <fullName evidence="2">Uncharacterized protein</fullName>
    </submittedName>
</protein>
<evidence type="ECO:0000256" key="1">
    <source>
        <dbReference type="SAM" id="Phobius"/>
    </source>
</evidence>
<feature type="transmembrane region" description="Helical" evidence="1">
    <location>
        <begin position="22"/>
        <end position="41"/>
    </location>
</feature>
<proteinExistence type="predicted"/>
<keyword evidence="1" id="KW-0472">Membrane</keyword>
<comment type="caution">
    <text evidence="2">The sequence shown here is derived from an EMBL/GenBank/DDBJ whole genome shotgun (WGS) entry which is preliminary data.</text>
</comment>
<evidence type="ECO:0000313" key="2">
    <source>
        <dbReference type="EMBL" id="MBJ7610136.1"/>
    </source>
</evidence>
<dbReference type="Proteomes" id="UP000614410">
    <property type="component" value="Unassembled WGS sequence"/>
</dbReference>
<accession>A0A934KIL9</accession>